<feature type="transmembrane region" description="Helical" evidence="1">
    <location>
        <begin position="109"/>
        <end position="126"/>
    </location>
</feature>
<proteinExistence type="predicted"/>
<dbReference type="RefSeq" id="WP_007569840.1">
    <property type="nucleotide sequence ID" value="NZ_AGUD01000006.1"/>
</dbReference>
<gene>
    <name evidence="2" type="ORF">PAI11_01650</name>
</gene>
<feature type="transmembrane region" description="Helical" evidence="1">
    <location>
        <begin position="241"/>
        <end position="261"/>
    </location>
</feature>
<keyword evidence="1" id="KW-0472">Membrane</keyword>
<feature type="transmembrane region" description="Helical" evidence="1">
    <location>
        <begin position="208"/>
        <end position="229"/>
    </location>
</feature>
<dbReference type="Proteomes" id="UP000005143">
    <property type="component" value="Unassembled WGS sequence"/>
</dbReference>
<name>H0E057_9ACTN</name>
<dbReference type="OrthoDB" id="4764886at2"/>
<evidence type="ECO:0000313" key="2">
    <source>
        <dbReference type="EMBL" id="EHN12860.1"/>
    </source>
</evidence>
<sequence length="290" mass="30100">MPTALLTATIELGAQRPGDGQIPLAPVLHADHTAALVMVIAAFAGAAAALVWALVKLVRGGETLPLVLLAAGVVAANMEPLGDHVGLIVYAPDVPWFDYWLMGRQMPSFIAVGEASYIAFGGYYAYRMLATGRSVGRVVLISAVLVGIPEILVEVGWHHWGIISYYGDNPTRILGVPLYSIVQNSTLLPVLGLVAFLGAEHLRGVQRLWLVIAVPAVTIGYIVGVSWPVYVAIQSSAAAPIAWAAALVTCAASIGGAWAAINYPAVRRLRKAAAGGPAPATSPATATAAA</sequence>
<organism evidence="2 3">
    <name type="scientific">Patulibacter medicamentivorans</name>
    <dbReference type="NCBI Taxonomy" id="1097667"/>
    <lineage>
        <taxon>Bacteria</taxon>
        <taxon>Bacillati</taxon>
        <taxon>Actinomycetota</taxon>
        <taxon>Thermoleophilia</taxon>
        <taxon>Solirubrobacterales</taxon>
        <taxon>Patulibacteraceae</taxon>
        <taxon>Patulibacter</taxon>
    </lineage>
</organism>
<keyword evidence="1" id="KW-0812">Transmembrane</keyword>
<accession>H0E057</accession>
<evidence type="ECO:0000313" key="3">
    <source>
        <dbReference type="Proteomes" id="UP000005143"/>
    </source>
</evidence>
<feature type="transmembrane region" description="Helical" evidence="1">
    <location>
        <begin position="138"/>
        <end position="157"/>
    </location>
</feature>
<feature type="transmembrane region" description="Helical" evidence="1">
    <location>
        <begin position="67"/>
        <end position="89"/>
    </location>
</feature>
<keyword evidence="1" id="KW-1133">Transmembrane helix</keyword>
<protein>
    <submittedName>
        <fullName evidence="2">Uncharacterized protein</fullName>
    </submittedName>
</protein>
<dbReference type="EMBL" id="AGUD01000006">
    <property type="protein sequence ID" value="EHN12860.1"/>
    <property type="molecule type" value="Genomic_DNA"/>
</dbReference>
<keyword evidence="3" id="KW-1185">Reference proteome</keyword>
<comment type="caution">
    <text evidence="2">The sequence shown here is derived from an EMBL/GenBank/DDBJ whole genome shotgun (WGS) entry which is preliminary data.</text>
</comment>
<evidence type="ECO:0000256" key="1">
    <source>
        <dbReference type="SAM" id="Phobius"/>
    </source>
</evidence>
<dbReference type="PATRIC" id="fig|1097667.3.peg.164"/>
<dbReference type="AlphaFoldDB" id="H0E057"/>
<feature type="transmembrane region" description="Helical" evidence="1">
    <location>
        <begin position="34"/>
        <end position="55"/>
    </location>
</feature>
<reference evidence="2 3" key="1">
    <citation type="journal article" date="2013" name="Biodegradation">
        <title>Quantitative proteomic analysis of ibuprofen-degrading Patulibacter sp. strain I11.</title>
        <authorList>
            <person name="Almeida B."/>
            <person name="Kjeldal H."/>
            <person name="Lolas I."/>
            <person name="Knudsen A.D."/>
            <person name="Carvalho G."/>
            <person name="Nielsen K.L."/>
            <person name="Barreto Crespo M.T."/>
            <person name="Stensballe A."/>
            <person name="Nielsen J.L."/>
        </authorList>
    </citation>
    <scope>NUCLEOTIDE SEQUENCE [LARGE SCALE GENOMIC DNA]</scope>
    <source>
        <strain evidence="2 3">I11</strain>
    </source>
</reference>
<feature type="transmembrane region" description="Helical" evidence="1">
    <location>
        <begin position="177"/>
        <end position="196"/>
    </location>
</feature>